<evidence type="ECO:0000313" key="2">
    <source>
        <dbReference type="Proteomes" id="UP000254571"/>
    </source>
</evidence>
<accession>A0A7H4PC68</accession>
<name>A0A7H4PC68_9ENTR</name>
<organism evidence="1 2">
    <name type="scientific">Klebsiella grimontii</name>
    <dbReference type="NCBI Taxonomy" id="2058152"/>
    <lineage>
        <taxon>Bacteria</taxon>
        <taxon>Pseudomonadati</taxon>
        <taxon>Pseudomonadota</taxon>
        <taxon>Gammaproteobacteria</taxon>
        <taxon>Enterobacterales</taxon>
        <taxon>Enterobacteriaceae</taxon>
        <taxon>Klebsiella/Raoultella group</taxon>
        <taxon>Klebsiella</taxon>
    </lineage>
</organism>
<evidence type="ECO:0000313" key="1">
    <source>
        <dbReference type="EMBL" id="STW10033.1"/>
    </source>
</evidence>
<proteinExistence type="predicted"/>
<reference evidence="1 2" key="1">
    <citation type="submission" date="2018-06" db="EMBL/GenBank/DDBJ databases">
        <authorList>
            <consortium name="Pathogen Informatics"/>
            <person name="Doyle S."/>
        </authorList>
    </citation>
    <scope>NUCLEOTIDE SEQUENCE [LARGE SCALE GENOMIC DNA]</scope>
    <source>
        <strain evidence="1 2">NCTC9149</strain>
    </source>
</reference>
<dbReference type="Proteomes" id="UP000254571">
    <property type="component" value="Unassembled WGS sequence"/>
</dbReference>
<comment type="caution">
    <text evidence="1">The sequence shown here is derived from an EMBL/GenBank/DDBJ whole genome shotgun (WGS) entry which is preliminary data.</text>
</comment>
<dbReference type="EMBL" id="UGMX01000002">
    <property type="protein sequence ID" value="STW10033.1"/>
    <property type="molecule type" value="Genomic_DNA"/>
</dbReference>
<sequence>MVKQPAIDGIKKALRNFEARVIRQQAGIVLFHPQQKFGIGIFTIGNAAQLFDDQADMVIVKVNTLLHRLLDGMPVSLFKSAAGRRKSLQENDHIGRQNPAK</sequence>
<dbReference type="AlphaFoldDB" id="A0A7H4PC68"/>
<gene>
    <name evidence="1" type="ORF">NCTC9149_06542</name>
</gene>
<protein>
    <submittedName>
        <fullName evidence="1">Uncharacterized protein</fullName>
    </submittedName>
</protein>